<dbReference type="EMBL" id="LT991976">
    <property type="protein sequence ID" value="SPK72473.1"/>
    <property type="molecule type" value="Genomic_DNA"/>
</dbReference>
<accession>A0A375GTX2</accession>
<dbReference type="AlphaFoldDB" id="A0A375GTX2"/>
<evidence type="ECO:0000313" key="1">
    <source>
        <dbReference type="EMBL" id="SPK72473.1"/>
    </source>
</evidence>
<dbReference type="Proteomes" id="UP000255505">
    <property type="component" value="Chromosome I"/>
</dbReference>
<protein>
    <submittedName>
        <fullName evidence="1">Uncharacterized protein</fullName>
    </submittedName>
</protein>
<reference evidence="1 2" key="1">
    <citation type="submission" date="2018-01" db="EMBL/GenBank/DDBJ databases">
        <authorList>
            <person name="Gaut B.S."/>
            <person name="Morton B.R."/>
            <person name="Clegg M.T."/>
            <person name="Duvall M.R."/>
        </authorList>
    </citation>
    <scope>NUCLEOTIDE SEQUENCE [LARGE SCALE GENOMIC DNA]</scope>
    <source>
        <strain evidence="1">Cupriavidus taiwanensis LMG 19425</strain>
    </source>
</reference>
<organism evidence="1 2">
    <name type="scientific">Cupriavidus taiwanensis</name>
    <dbReference type="NCBI Taxonomy" id="164546"/>
    <lineage>
        <taxon>Bacteria</taxon>
        <taxon>Pseudomonadati</taxon>
        <taxon>Pseudomonadota</taxon>
        <taxon>Betaproteobacteria</taxon>
        <taxon>Burkholderiales</taxon>
        <taxon>Burkholderiaceae</taxon>
        <taxon>Cupriavidus</taxon>
    </lineage>
</organism>
<proteinExistence type="predicted"/>
<sequence length="71" mass="7888">MDCVTEESENRYGCIGAKTRWERTPNGHSKPFDRRTQAIAMLRSSGENQAIRDGGPIRQLPLSAVRCPSLA</sequence>
<name>A0A375GTX2_9BURK</name>
<gene>
    <name evidence="1" type="ORF">CT19425_70173</name>
</gene>
<evidence type="ECO:0000313" key="2">
    <source>
        <dbReference type="Proteomes" id="UP000255505"/>
    </source>
</evidence>